<dbReference type="Proteomes" id="UP001500751">
    <property type="component" value="Unassembled WGS sequence"/>
</dbReference>
<dbReference type="Pfam" id="PF04027">
    <property type="entry name" value="DUF371"/>
    <property type="match status" value="1"/>
</dbReference>
<reference evidence="2" key="1">
    <citation type="journal article" date="2019" name="Int. J. Syst. Evol. Microbiol.">
        <title>The Global Catalogue of Microorganisms (GCM) 10K type strain sequencing project: providing services to taxonomists for standard genome sequencing and annotation.</title>
        <authorList>
            <consortium name="The Broad Institute Genomics Platform"/>
            <consortium name="The Broad Institute Genome Sequencing Center for Infectious Disease"/>
            <person name="Wu L."/>
            <person name="Ma J."/>
        </authorList>
    </citation>
    <scope>NUCLEOTIDE SEQUENCE [LARGE SCALE GENOMIC DNA]</scope>
    <source>
        <strain evidence="2">JCM 16014</strain>
    </source>
</reference>
<protein>
    <recommendedName>
        <fullName evidence="3">DUF371 domain-containing protein</fullName>
    </recommendedName>
</protein>
<dbReference type="PANTHER" id="PTHR40696:SF1">
    <property type="entry name" value="DUF371 DOMAIN-CONTAINING PROTEIN"/>
    <property type="match status" value="1"/>
</dbReference>
<dbReference type="InterPro" id="IPR007171">
    <property type="entry name" value="DUF371"/>
</dbReference>
<dbReference type="Gene3D" id="2.60.120.630">
    <property type="entry name" value="mth639 domain like"/>
    <property type="match status" value="1"/>
</dbReference>
<name>A0ABP5FJ13_9ACTN</name>
<evidence type="ECO:0000313" key="2">
    <source>
        <dbReference type="Proteomes" id="UP001500751"/>
    </source>
</evidence>
<organism evidence="1 2">
    <name type="scientific">Catenulispora yoronensis</name>
    <dbReference type="NCBI Taxonomy" id="450799"/>
    <lineage>
        <taxon>Bacteria</taxon>
        <taxon>Bacillati</taxon>
        <taxon>Actinomycetota</taxon>
        <taxon>Actinomycetes</taxon>
        <taxon>Catenulisporales</taxon>
        <taxon>Catenulisporaceae</taxon>
        <taxon>Catenulispora</taxon>
    </lineage>
</organism>
<dbReference type="EMBL" id="BAAAQN010000013">
    <property type="protein sequence ID" value="GAA2027696.1"/>
    <property type="molecule type" value="Genomic_DNA"/>
</dbReference>
<evidence type="ECO:0000313" key="1">
    <source>
        <dbReference type="EMBL" id="GAA2027696.1"/>
    </source>
</evidence>
<gene>
    <name evidence="1" type="ORF">GCM10009839_28270</name>
</gene>
<dbReference type="PANTHER" id="PTHR40696">
    <property type="entry name" value="DUF371 FAMILY PROTEIN"/>
    <property type="match status" value="1"/>
</dbReference>
<proteinExistence type="predicted"/>
<keyword evidence="2" id="KW-1185">Reference proteome</keyword>
<dbReference type="InterPro" id="IPR023131">
    <property type="entry name" value="Mth639-like_dom_sf"/>
</dbReference>
<accession>A0ABP5FJ13</accession>
<sequence>MLVGRGHPAIRATHAKTFELTAESEVSSRATCVLAVGTVLDPGLAGMRGRVRLTLETKGLPAVSGEATLNPWRAVTDRVVIRRSRSLDADTLAVDSTLTAEDLPTEFAEALTDPDREVSLTVEELGDVRPLLRVSFGERTRLPAMKDLAEQGSAELVIAEGAPPKEAAATVTALERATALGTRVSVAGPYKPLEALLAAGLPPHPYTYLGAPQRLSTLPATPIVFRMPDAMPVSLLAGRDIWVEDTSELDLGTAVEPTTADQAVAAVGTLVVVGPAADDTGLVDLAAVARALTGAGIAPRTLTEALAPLGLTRKKLYALLTEQDREPS</sequence>
<comment type="caution">
    <text evidence="1">The sequence shown here is derived from an EMBL/GenBank/DDBJ whole genome shotgun (WGS) entry which is preliminary data.</text>
</comment>
<evidence type="ECO:0008006" key="3">
    <source>
        <dbReference type="Google" id="ProtNLM"/>
    </source>
</evidence>